<dbReference type="EMBL" id="QQAY01000007">
    <property type="protein sequence ID" value="RDI41663.1"/>
    <property type="molecule type" value="Genomic_DNA"/>
</dbReference>
<organism evidence="1 2">
    <name type="scientific">Falsibacillus pallidus</name>
    <dbReference type="NCBI Taxonomy" id="493781"/>
    <lineage>
        <taxon>Bacteria</taxon>
        <taxon>Bacillati</taxon>
        <taxon>Bacillota</taxon>
        <taxon>Bacilli</taxon>
        <taxon>Bacillales</taxon>
        <taxon>Bacillaceae</taxon>
        <taxon>Falsibacillus</taxon>
    </lineage>
</organism>
<evidence type="ECO:0000313" key="2">
    <source>
        <dbReference type="Proteomes" id="UP000255326"/>
    </source>
</evidence>
<comment type="caution">
    <text evidence="1">The sequence shown here is derived from an EMBL/GenBank/DDBJ whole genome shotgun (WGS) entry which is preliminary data.</text>
</comment>
<dbReference type="OrthoDB" id="2446958at2"/>
<sequence>MKEHQFKKAINFLKQYESQLIVPDMNVTENTNAQSSIIGYPEKSFLGEKGYTTKLSRKKRWEILQEEILTEYPPQTVINKLADFIRRFKAQRNGSKRYAAAIAEWEYDIERVREAYKVIIKGY</sequence>
<reference evidence="1 2" key="1">
    <citation type="submission" date="2018-07" db="EMBL/GenBank/DDBJ databases">
        <title>Genomic Encyclopedia of Type Strains, Phase IV (KMG-IV): sequencing the most valuable type-strain genomes for metagenomic binning, comparative biology and taxonomic classification.</title>
        <authorList>
            <person name="Goeker M."/>
        </authorList>
    </citation>
    <scope>NUCLEOTIDE SEQUENCE [LARGE SCALE GENOMIC DNA]</scope>
    <source>
        <strain evidence="1 2">DSM 25281</strain>
    </source>
</reference>
<protein>
    <submittedName>
        <fullName evidence="1">Uncharacterized protein</fullName>
    </submittedName>
</protein>
<evidence type="ECO:0000313" key="1">
    <source>
        <dbReference type="EMBL" id="RDI41663.1"/>
    </source>
</evidence>
<accession>A0A370GIB6</accession>
<proteinExistence type="predicted"/>
<gene>
    <name evidence="1" type="ORF">DFR59_107118</name>
</gene>
<name>A0A370GIB6_9BACI</name>
<dbReference type="Proteomes" id="UP000255326">
    <property type="component" value="Unassembled WGS sequence"/>
</dbReference>
<dbReference type="RefSeq" id="WP_114745994.1">
    <property type="nucleotide sequence ID" value="NZ_QQAY01000007.1"/>
</dbReference>
<keyword evidence="2" id="KW-1185">Reference proteome</keyword>
<dbReference type="AlphaFoldDB" id="A0A370GIB6"/>